<keyword evidence="4" id="KW-1185">Reference proteome</keyword>
<evidence type="ECO:0000313" key="4">
    <source>
        <dbReference type="Proteomes" id="UP000623509"/>
    </source>
</evidence>
<organism evidence="2 3">
    <name type="scientific">Candidatus Dactylopiibacterium carminicum</name>
    <dbReference type="NCBI Taxonomy" id="857335"/>
    <lineage>
        <taxon>Bacteria</taxon>
        <taxon>Pseudomonadati</taxon>
        <taxon>Pseudomonadota</taxon>
        <taxon>Betaproteobacteria</taxon>
        <taxon>Rhodocyclales</taxon>
        <taxon>Rhodocyclaceae</taxon>
        <taxon>Candidatus Dactylopiibacterium</taxon>
    </lineage>
</organism>
<dbReference type="RefSeq" id="WP_095523807.1">
    <property type="nucleotide sequence ID" value="NZ_MDUX01000011.1"/>
</dbReference>
<dbReference type="AlphaFoldDB" id="A0A272EWI5"/>
<evidence type="ECO:0000313" key="2">
    <source>
        <dbReference type="EMBL" id="PAS94474.1"/>
    </source>
</evidence>
<gene>
    <name evidence="1" type="ORF">BGI27_04970</name>
    <name evidence="2" type="ORF">CGU29_03970</name>
</gene>
<evidence type="ECO:0000313" key="3">
    <source>
        <dbReference type="Proteomes" id="UP000216107"/>
    </source>
</evidence>
<dbReference type="SUPFAM" id="SSF53335">
    <property type="entry name" value="S-adenosyl-L-methionine-dependent methyltransferases"/>
    <property type="match status" value="1"/>
</dbReference>
<reference evidence="1 4" key="1">
    <citation type="submission" date="2016-08" db="EMBL/GenBank/DDBJ databases">
        <title>Candidatus Dactylopiibacterium carminicum genome sequence.</title>
        <authorList>
            <person name="Ramirez-Puebla S.T."/>
            <person name="Ormeno-Orrillo E."/>
            <person name="Vera-Ponce De Leon A."/>
            <person name="Luis L."/>
            <person name="Sanchez-Flores A."/>
            <person name="Monica R."/>
            <person name="Martinez-Romero E."/>
        </authorList>
    </citation>
    <scope>NUCLEOTIDE SEQUENCE [LARGE SCALE GENOMIC DNA]</scope>
    <source>
        <strain evidence="1">END1</strain>
    </source>
</reference>
<accession>A0A272EWI5</accession>
<protein>
    <recommendedName>
        <fullName evidence="5">Phospholipid methyltransferase</fullName>
    </recommendedName>
</protein>
<sequence length="187" mass="20527">MLDMLHFTGCFVRSPSTVGALLPSSGALADAIARRAHGRRQVADTLIELGAGTGSITRRIDHGLFRDYVAFECNEKLAGILQTRHPELRVHALAVPEPVSESYVGRNCTVISSIPFRSLPEDDRREVAAYIERLLAANRNNTLIQYSYFPAVPFVPGNTGLRWQCSGIVLANLPPAFIWELAHTDTG</sequence>
<dbReference type="Proteomes" id="UP000623509">
    <property type="component" value="Unassembled WGS sequence"/>
</dbReference>
<evidence type="ECO:0000313" key="1">
    <source>
        <dbReference type="EMBL" id="KAF7599945.1"/>
    </source>
</evidence>
<dbReference type="OrthoDB" id="9805585at2"/>
<dbReference type="EMBL" id="MDUX01000011">
    <property type="protein sequence ID" value="KAF7599945.1"/>
    <property type="molecule type" value="Genomic_DNA"/>
</dbReference>
<name>A0A272EWI5_9RHOO</name>
<dbReference type="Gene3D" id="3.40.50.150">
    <property type="entry name" value="Vaccinia Virus protein VP39"/>
    <property type="match status" value="1"/>
</dbReference>
<evidence type="ECO:0008006" key="5">
    <source>
        <dbReference type="Google" id="ProtNLM"/>
    </source>
</evidence>
<dbReference type="InterPro" id="IPR029063">
    <property type="entry name" value="SAM-dependent_MTases_sf"/>
</dbReference>
<comment type="caution">
    <text evidence="2">The sequence shown here is derived from an EMBL/GenBank/DDBJ whole genome shotgun (WGS) entry which is preliminary data.</text>
</comment>
<proteinExistence type="predicted"/>
<dbReference type="Proteomes" id="UP000216107">
    <property type="component" value="Unassembled WGS sequence"/>
</dbReference>
<reference evidence="2 3" key="2">
    <citation type="submission" date="2017-07" db="EMBL/GenBank/DDBJ databases">
        <title>Candidatus Dactylopiibacterium carminicum, a nitrogen-fixing symbiont of the cochineal insect Dactylopius coccus and Dactylopius opuntiae (Hemiptera: Coccoidea: Dactylopiidae).</title>
        <authorList>
            <person name="Vera A."/>
        </authorList>
    </citation>
    <scope>NUCLEOTIDE SEQUENCE [LARGE SCALE GENOMIC DNA]</scope>
    <source>
        <strain evidence="2 3">NFDCM</strain>
    </source>
</reference>
<dbReference type="EMBL" id="NMRN01000007">
    <property type="protein sequence ID" value="PAS94474.1"/>
    <property type="molecule type" value="Genomic_DNA"/>
</dbReference>